<keyword evidence="2" id="KW-1185">Reference proteome</keyword>
<organism evidence="1 2">
    <name type="scientific">Golovinomyces cichoracearum</name>
    <dbReference type="NCBI Taxonomy" id="62708"/>
    <lineage>
        <taxon>Eukaryota</taxon>
        <taxon>Fungi</taxon>
        <taxon>Dikarya</taxon>
        <taxon>Ascomycota</taxon>
        <taxon>Pezizomycotina</taxon>
        <taxon>Leotiomycetes</taxon>
        <taxon>Erysiphales</taxon>
        <taxon>Erysiphaceae</taxon>
        <taxon>Golovinomyces</taxon>
    </lineage>
</organism>
<evidence type="ECO:0000313" key="2">
    <source>
        <dbReference type="Proteomes" id="UP000283383"/>
    </source>
</evidence>
<dbReference type="AlphaFoldDB" id="A0A420I8G3"/>
<comment type="caution">
    <text evidence="1">The sequence shown here is derived from an EMBL/GenBank/DDBJ whole genome shotgun (WGS) entry which is preliminary data.</text>
</comment>
<gene>
    <name evidence="1" type="ORF">GcM3_113033</name>
</gene>
<dbReference type="Proteomes" id="UP000283383">
    <property type="component" value="Unassembled WGS sequence"/>
</dbReference>
<accession>A0A420I8G3</accession>
<name>A0A420I8G3_9PEZI</name>
<evidence type="ECO:0000313" key="1">
    <source>
        <dbReference type="EMBL" id="RKF66003.1"/>
    </source>
</evidence>
<proteinExistence type="predicted"/>
<dbReference type="EMBL" id="MCBQ01011396">
    <property type="protein sequence ID" value="RKF66003.1"/>
    <property type="molecule type" value="Genomic_DNA"/>
</dbReference>
<reference evidence="1 2" key="1">
    <citation type="journal article" date="2018" name="BMC Genomics">
        <title>Comparative genome analyses reveal sequence features reflecting distinct modes of host-adaptation between dicot and monocot powdery mildew.</title>
        <authorList>
            <person name="Wu Y."/>
            <person name="Ma X."/>
            <person name="Pan Z."/>
            <person name="Kale S.D."/>
            <person name="Song Y."/>
            <person name="King H."/>
            <person name="Zhang Q."/>
            <person name="Presley C."/>
            <person name="Deng X."/>
            <person name="Wei C.I."/>
            <person name="Xiao S."/>
        </authorList>
    </citation>
    <scope>NUCLEOTIDE SEQUENCE [LARGE SCALE GENOMIC DNA]</scope>
    <source>
        <strain evidence="1">UMSG3</strain>
    </source>
</reference>
<sequence>MAHEPSWLKIDRKVWKCTPLSLDVESLSFDINVELRYSHSLSQ</sequence>
<protein>
    <submittedName>
        <fullName evidence="1">Uncharacterized protein</fullName>
    </submittedName>
</protein>